<sequence length="180" mass="20906">MIYGYKRPLLNDEQAEKQLVNINYDQIVCEQHSSPKKRHALEQLMMEWQQDDIVIVQRLAVLADSMHQLLDILHVAKRDGVTLQFLHEKITSNNLYDMQLVNLVEHFANFQSENIKQATSLGLALAKKNGKSLGRPKKSDNNLKNAMTMYHSGDYTLMQIKEQTGISKSTLYRYLDHFER</sequence>
<organism evidence="2 3">
    <name type="scientific">Lysinibacillus contaminans</name>
    <dbReference type="NCBI Taxonomy" id="1293441"/>
    <lineage>
        <taxon>Bacteria</taxon>
        <taxon>Bacillati</taxon>
        <taxon>Bacillota</taxon>
        <taxon>Bacilli</taxon>
        <taxon>Bacillales</taxon>
        <taxon>Bacillaceae</taxon>
        <taxon>Lysinibacillus</taxon>
    </lineage>
</organism>
<comment type="caution">
    <text evidence="2">The sequence shown here is derived from an EMBL/GenBank/DDBJ whole genome shotgun (WGS) entry which is preliminary data.</text>
</comment>
<dbReference type="EMBL" id="LGRV01000003">
    <property type="protein sequence ID" value="KOS68157.1"/>
    <property type="molecule type" value="Genomic_DNA"/>
</dbReference>
<name>A0ABR5K0B0_9BACI</name>
<reference evidence="3" key="1">
    <citation type="submission" date="2015-07" db="EMBL/GenBank/DDBJ databases">
        <title>Fjat-14205 dsm 2895.</title>
        <authorList>
            <person name="Liu B."/>
            <person name="Wang J."/>
            <person name="Zhu Y."/>
            <person name="Liu G."/>
            <person name="Chen Q."/>
            <person name="Chen Z."/>
            <person name="Lan J."/>
            <person name="Che J."/>
            <person name="Ge C."/>
            <person name="Shi H."/>
            <person name="Pan Z."/>
            <person name="Liu X."/>
        </authorList>
    </citation>
    <scope>NUCLEOTIDE SEQUENCE [LARGE SCALE GENOMIC DNA]</scope>
    <source>
        <strain evidence="3">DSM 25560</strain>
    </source>
</reference>
<keyword evidence="3" id="KW-1185">Reference proteome</keyword>
<evidence type="ECO:0000313" key="3">
    <source>
        <dbReference type="Proteomes" id="UP000050668"/>
    </source>
</evidence>
<feature type="domain" description="Resolvase/invertase-type recombinase catalytic" evidence="1">
    <location>
        <begin position="2"/>
        <end position="132"/>
    </location>
</feature>
<dbReference type="SUPFAM" id="SSF53041">
    <property type="entry name" value="Resolvase-like"/>
    <property type="match status" value="1"/>
</dbReference>
<dbReference type="Proteomes" id="UP000050668">
    <property type="component" value="Unassembled WGS sequence"/>
</dbReference>
<dbReference type="SMART" id="SM00857">
    <property type="entry name" value="Resolvase"/>
    <property type="match status" value="1"/>
</dbReference>
<dbReference type="Pfam" id="PF00239">
    <property type="entry name" value="Resolvase"/>
    <property type="match status" value="1"/>
</dbReference>
<dbReference type="Gene3D" id="1.10.10.60">
    <property type="entry name" value="Homeodomain-like"/>
    <property type="match status" value="1"/>
</dbReference>
<dbReference type="InterPro" id="IPR006119">
    <property type="entry name" value="Resolv_N"/>
</dbReference>
<proteinExistence type="predicted"/>
<accession>A0ABR5K0B0</accession>
<evidence type="ECO:0000259" key="1">
    <source>
        <dbReference type="SMART" id="SM00857"/>
    </source>
</evidence>
<dbReference type="InterPro" id="IPR006120">
    <property type="entry name" value="Resolvase_HTH_dom"/>
</dbReference>
<dbReference type="InterPro" id="IPR036162">
    <property type="entry name" value="Resolvase-like_N_sf"/>
</dbReference>
<protein>
    <recommendedName>
        <fullName evidence="1">Resolvase/invertase-type recombinase catalytic domain-containing protein</fullName>
    </recommendedName>
</protein>
<gene>
    <name evidence="2" type="ORF">AEA09_06050</name>
</gene>
<dbReference type="RefSeq" id="WP_053582976.1">
    <property type="nucleotide sequence ID" value="NZ_LGRV01000003.1"/>
</dbReference>
<dbReference type="Gene3D" id="3.40.50.1390">
    <property type="entry name" value="Resolvase, N-terminal catalytic domain"/>
    <property type="match status" value="1"/>
</dbReference>
<evidence type="ECO:0000313" key="2">
    <source>
        <dbReference type="EMBL" id="KOS68157.1"/>
    </source>
</evidence>
<dbReference type="Pfam" id="PF02796">
    <property type="entry name" value="HTH_7"/>
    <property type="match status" value="1"/>
</dbReference>